<comment type="caution">
    <text evidence="2">The sequence shown here is derived from an EMBL/GenBank/DDBJ whole genome shotgun (WGS) entry which is preliminary data.</text>
</comment>
<protein>
    <recommendedName>
        <fullName evidence="4">Acyltransferase</fullName>
    </recommendedName>
</protein>
<dbReference type="CDD" id="cd04647">
    <property type="entry name" value="LbH_MAT_like"/>
    <property type="match status" value="1"/>
</dbReference>
<sequence length="272" mass="28709">MATRKTGSEDEAVTAPFEAGVSSRGEGNAVDLAPDCVIGGRIEVIGRRNRLTVAPGATLERYAPAGFGATVPDIGKRSDASILIEGDDNVVEIAEGTRLGMNIVVRGNGNRIVIGRDAWLHGFANLITDGATLKVGSRTTMVQGSLQLHEPLTLSIGEDCMISSQVYVSVSDIHPIHDRMTGARINPGRSVEIGDHVWLGLRTMVMKGSGIGTGAITAAGSIVSGEVPAHCIAGGAPARVMRREVTWSRELDPDAPLVVEATPRRGWRLFGR</sequence>
<gene>
    <name evidence="2" type="ORF">B7Z01_08680</name>
</gene>
<dbReference type="EMBL" id="NCEB01000016">
    <property type="protein sequence ID" value="OYX33401.1"/>
    <property type="molecule type" value="Genomic_DNA"/>
</dbReference>
<dbReference type="Proteomes" id="UP000215595">
    <property type="component" value="Unassembled WGS sequence"/>
</dbReference>
<evidence type="ECO:0000313" key="3">
    <source>
        <dbReference type="Proteomes" id="UP000215595"/>
    </source>
</evidence>
<dbReference type="SUPFAM" id="SSF51161">
    <property type="entry name" value="Trimeric LpxA-like enzymes"/>
    <property type="match status" value="1"/>
</dbReference>
<dbReference type="Gene3D" id="2.160.10.10">
    <property type="entry name" value="Hexapeptide repeat proteins"/>
    <property type="match status" value="1"/>
</dbReference>
<evidence type="ECO:0000313" key="2">
    <source>
        <dbReference type="EMBL" id="OYX33401.1"/>
    </source>
</evidence>
<dbReference type="PANTHER" id="PTHR23416:SF78">
    <property type="entry name" value="LIPOPOLYSACCHARIDE BIOSYNTHESIS O-ACETYL TRANSFERASE WBBJ-RELATED"/>
    <property type="match status" value="1"/>
</dbReference>
<dbReference type="InterPro" id="IPR051159">
    <property type="entry name" value="Hexapeptide_acetyltransf"/>
</dbReference>
<feature type="region of interest" description="Disordered" evidence="1">
    <location>
        <begin position="1"/>
        <end position="24"/>
    </location>
</feature>
<name>A0A258FLM9_9CAUL</name>
<evidence type="ECO:0008006" key="4">
    <source>
        <dbReference type="Google" id="ProtNLM"/>
    </source>
</evidence>
<evidence type="ECO:0000256" key="1">
    <source>
        <dbReference type="SAM" id="MobiDB-lite"/>
    </source>
</evidence>
<proteinExistence type="predicted"/>
<dbReference type="AlphaFoldDB" id="A0A258FLM9"/>
<dbReference type="PANTHER" id="PTHR23416">
    <property type="entry name" value="SIALIC ACID SYNTHASE-RELATED"/>
    <property type="match status" value="1"/>
</dbReference>
<reference evidence="2 3" key="1">
    <citation type="submission" date="2017-03" db="EMBL/GenBank/DDBJ databases">
        <title>Lifting the veil on microbial sulfur biogeochemistry in mining wastewaters.</title>
        <authorList>
            <person name="Kantor R.S."/>
            <person name="Colenbrander Nelson T."/>
            <person name="Marshall S."/>
            <person name="Bennett D."/>
            <person name="Apte S."/>
            <person name="Camacho D."/>
            <person name="Thomas B.C."/>
            <person name="Warren L.A."/>
            <person name="Banfield J.F."/>
        </authorList>
    </citation>
    <scope>NUCLEOTIDE SEQUENCE [LARGE SCALE GENOMIC DNA]</scope>
    <source>
        <strain evidence="2">32-69-9</strain>
    </source>
</reference>
<dbReference type="InterPro" id="IPR011004">
    <property type="entry name" value="Trimer_LpxA-like_sf"/>
</dbReference>
<organism evidence="2 3">
    <name type="scientific">Brevundimonas subvibrioides</name>
    <dbReference type="NCBI Taxonomy" id="74313"/>
    <lineage>
        <taxon>Bacteria</taxon>
        <taxon>Pseudomonadati</taxon>
        <taxon>Pseudomonadota</taxon>
        <taxon>Alphaproteobacteria</taxon>
        <taxon>Caulobacterales</taxon>
        <taxon>Caulobacteraceae</taxon>
        <taxon>Brevundimonas</taxon>
    </lineage>
</organism>
<accession>A0A258FLM9</accession>